<dbReference type="AlphaFoldDB" id="A0A8S1EMB4"/>
<dbReference type="Proteomes" id="UP000494206">
    <property type="component" value="Unassembled WGS sequence"/>
</dbReference>
<organism evidence="2 3">
    <name type="scientific">Caenorhabditis bovis</name>
    <dbReference type="NCBI Taxonomy" id="2654633"/>
    <lineage>
        <taxon>Eukaryota</taxon>
        <taxon>Metazoa</taxon>
        <taxon>Ecdysozoa</taxon>
        <taxon>Nematoda</taxon>
        <taxon>Chromadorea</taxon>
        <taxon>Rhabditida</taxon>
        <taxon>Rhabditina</taxon>
        <taxon>Rhabditomorpha</taxon>
        <taxon>Rhabditoidea</taxon>
        <taxon>Rhabditidae</taxon>
        <taxon>Peloderinae</taxon>
        <taxon>Caenorhabditis</taxon>
    </lineage>
</organism>
<comment type="caution">
    <text evidence="2">The sequence shown here is derived from an EMBL/GenBank/DDBJ whole genome shotgun (WGS) entry which is preliminary data.</text>
</comment>
<keyword evidence="3" id="KW-1185">Reference proteome</keyword>
<dbReference type="Gene3D" id="2.60.120.650">
    <property type="entry name" value="Cupin"/>
    <property type="match status" value="1"/>
</dbReference>
<evidence type="ECO:0000313" key="3">
    <source>
        <dbReference type="Proteomes" id="UP000494206"/>
    </source>
</evidence>
<name>A0A8S1EMB4_9PELO</name>
<accession>A0A8S1EMB4</accession>
<gene>
    <name evidence="2" type="ORF">CBOVIS_LOCUS3923</name>
</gene>
<feature type="compositionally biased region" description="Basic and acidic residues" evidence="1">
    <location>
        <begin position="419"/>
        <end position="428"/>
    </location>
</feature>
<evidence type="ECO:0000313" key="2">
    <source>
        <dbReference type="EMBL" id="CAB3401127.1"/>
    </source>
</evidence>
<dbReference type="EMBL" id="CADEPM010000002">
    <property type="protein sequence ID" value="CAB3401127.1"/>
    <property type="molecule type" value="Genomic_DNA"/>
</dbReference>
<feature type="compositionally biased region" description="Basic residues" evidence="1">
    <location>
        <begin position="393"/>
        <end position="409"/>
    </location>
</feature>
<evidence type="ECO:0000256" key="1">
    <source>
        <dbReference type="SAM" id="MobiDB-lite"/>
    </source>
</evidence>
<feature type="region of interest" description="Disordered" evidence="1">
    <location>
        <begin position="389"/>
        <end position="428"/>
    </location>
</feature>
<protein>
    <submittedName>
        <fullName evidence="2">Uncharacterized protein</fullName>
    </submittedName>
</protein>
<reference evidence="2 3" key="1">
    <citation type="submission" date="2020-04" db="EMBL/GenBank/DDBJ databases">
        <authorList>
            <person name="Laetsch R D."/>
            <person name="Stevens L."/>
            <person name="Kumar S."/>
            <person name="Blaxter L. M."/>
        </authorList>
    </citation>
    <scope>NUCLEOTIDE SEQUENCE [LARGE SCALE GENOMIC DNA]</scope>
</reference>
<sequence length="428" mass="49643">MKANSESQLLLGSKEWVEWFKLNMPRYPRLKTNIYNFEEEKELIAMLEKNPTLISHKVFVVYLSLGSHEKLEFGKQLEKFREILGSDCLLKVIDACAQVPSYINVKDFLAGFKNQYNERKMIYNLHEFQTAAYEGFASHIPLPEFMKMIADMAEPCEQQSPMKSQMVSYLGVYNAYTFTTFCAPTEENTIVTVLSGRLVIYLFEMTEANQKKYEENLHIFASKQCVFRLFGSDMKRIQMCQGASALLPPNFVYGFWHPFDSIIHTTKVVIQEKYVHHIESEVVHEKKLPSPENSELNNVYVNEYNAQSSKNGDLNESNIGQNDEPIDMDINESEEISDEEAMQCSEVDESVEMDDDISTREPEAMETRRRAAKNTRIVRVRSQREFFDNSERRMKKPKSTATRGRRAVARRSNGNTRKMVPEITKEIQ</sequence>
<feature type="region of interest" description="Disordered" evidence="1">
    <location>
        <begin position="337"/>
        <end position="372"/>
    </location>
</feature>
<feature type="compositionally biased region" description="Acidic residues" evidence="1">
    <location>
        <begin position="337"/>
        <end position="356"/>
    </location>
</feature>
<proteinExistence type="predicted"/>
<feature type="compositionally biased region" description="Basic and acidic residues" evidence="1">
    <location>
        <begin position="357"/>
        <end position="369"/>
    </location>
</feature>